<keyword evidence="4" id="KW-0479">Metal-binding</keyword>
<proteinExistence type="inferred from homology"/>
<comment type="catalytic activity">
    <reaction evidence="10">
        <text>thymidine + ATP = dTMP + ADP + H(+)</text>
        <dbReference type="Rhea" id="RHEA:19129"/>
        <dbReference type="ChEBI" id="CHEBI:15378"/>
        <dbReference type="ChEBI" id="CHEBI:17748"/>
        <dbReference type="ChEBI" id="CHEBI:30616"/>
        <dbReference type="ChEBI" id="CHEBI:63528"/>
        <dbReference type="ChEBI" id="CHEBI:456216"/>
        <dbReference type="EC" id="2.7.1.21"/>
    </reaction>
    <physiologicalReaction direction="left-to-right" evidence="10">
        <dbReference type="Rhea" id="RHEA:19130"/>
    </physiologicalReaction>
</comment>
<dbReference type="GeneTree" id="ENSGT00390000011309"/>
<keyword evidence="5 11" id="KW-0547">Nucleotide-binding</keyword>
<dbReference type="FunFam" id="3.30.60.20:FF:000028">
    <property type="entry name" value="Thymidine kinase"/>
    <property type="match status" value="1"/>
</dbReference>
<dbReference type="Ensembl" id="ENSEBUT00000012558.1">
    <property type="protein sequence ID" value="ENSEBUP00000011982.1"/>
    <property type="gene ID" value="ENSEBUG00000007653.1"/>
</dbReference>
<keyword evidence="2 11" id="KW-0237">DNA synthesis</keyword>
<dbReference type="GO" id="GO:0071897">
    <property type="term" value="P:DNA biosynthetic process"/>
    <property type="evidence" value="ECO:0007669"/>
    <property type="project" value="UniProtKB-KW"/>
</dbReference>
<dbReference type="InterPro" id="IPR020633">
    <property type="entry name" value="Thymidine_kinase_CS"/>
</dbReference>
<keyword evidence="14" id="KW-1185">Reference proteome</keyword>
<dbReference type="Pfam" id="PF00265">
    <property type="entry name" value="TK"/>
    <property type="match status" value="2"/>
</dbReference>
<dbReference type="OMA" id="ATHSKMT"/>
<name>A0A8C4WUT2_EPTBU</name>
<evidence type="ECO:0000256" key="12">
    <source>
        <dbReference type="RuleBase" id="RU004165"/>
    </source>
</evidence>
<dbReference type="GO" id="GO:0046104">
    <property type="term" value="P:thymidine metabolic process"/>
    <property type="evidence" value="ECO:0007669"/>
    <property type="project" value="TreeGrafter"/>
</dbReference>
<keyword evidence="3 11" id="KW-0808">Transferase</keyword>
<evidence type="ECO:0000313" key="14">
    <source>
        <dbReference type="Proteomes" id="UP000694388"/>
    </source>
</evidence>
<accession>A0A8C4WUT2</accession>
<evidence type="ECO:0000256" key="1">
    <source>
        <dbReference type="ARBA" id="ARBA00007587"/>
    </source>
</evidence>
<dbReference type="InterPro" id="IPR001267">
    <property type="entry name" value="Thymidine_kinase"/>
</dbReference>
<dbReference type="PROSITE" id="PS00603">
    <property type="entry name" value="TK_CELLULAR_TYPE"/>
    <property type="match status" value="1"/>
</dbReference>
<protein>
    <recommendedName>
        <fullName evidence="11">Thymidine kinase</fullName>
        <ecNumber evidence="11">2.7.1.21</ecNumber>
    </recommendedName>
</protein>
<evidence type="ECO:0000256" key="6">
    <source>
        <dbReference type="ARBA" id="ARBA00022777"/>
    </source>
</evidence>
<dbReference type="Gene3D" id="3.30.60.20">
    <property type="match status" value="1"/>
</dbReference>
<dbReference type="Gene3D" id="3.40.50.300">
    <property type="entry name" value="P-loop containing nucleotide triphosphate hydrolases"/>
    <property type="match status" value="2"/>
</dbReference>
<dbReference type="GO" id="GO:0005524">
    <property type="term" value="F:ATP binding"/>
    <property type="evidence" value="ECO:0007669"/>
    <property type="project" value="UniProtKB-KW"/>
</dbReference>
<dbReference type="PANTHER" id="PTHR11441:SF0">
    <property type="entry name" value="THYMIDINE KINASE, CYTOSOLIC"/>
    <property type="match status" value="1"/>
</dbReference>
<comment type="subunit">
    <text evidence="9">Homotetramer. Tetramerization from dimerization is induced by ATP and increases catalytic efficiency due to a high affinity for thymidine. Tetramerization is inhibited by phosphorylation at Ser-13. Interacts (via the KEN box) with FZR1.</text>
</comment>
<dbReference type="EC" id="2.7.1.21" evidence="11"/>
<keyword evidence="6 11" id="KW-0418">Kinase</keyword>
<comment type="similarity">
    <text evidence="1 12">Belongs to the thymidine kinase family.</text>
</comment>
<reference evidence="13" key="1">
    <citation type="submission" date="2025-08" db="UniProtKB">
        <authorList>
            <consortium name="Ensembl"/>
        </authorList>
    </citation>
    <scope>IDENTIFICATION</scope>
</reference>
<evidence type="ECO:0000256" key="2">
    <source>
        <dbReference type="ARBA" id="ARBA00022634"/>
    </source>
</evidence>
<evidence type="ECO:0000313" key="13">
    <source>
        <dbReference type="Ensembl" id="ENSEBUP00000011982.1"/>
    </source>
</evidence>
<reference evidence="13" key="2">
    <citation type="submission" date="2025-09" db="UniProtKB">
        <authorList>
            <consortium name="Ensembl"/>
        </authorList>
    </citation>
    <scope>IDENTIFICATION</scope>
</reference>
<sequence length="213" mass="23812">EKYINMDIVGEFSPLKIRGQIQVIFGPMFSGKSTELLRRVRRYQLARHDCLLIKYSHDVRYGGDGICTHDRERASQAAVIGIDEGQFFPDVTAFCEELANAGKTVIVAALDGTFERKAFGSVLSLIPLAESVVKLNAVCMLCYRPAAYTHRLGCETQLEVIGGVDKYQSLCRVCYLDCTINKENQSNLNMKVPSTRALKVHPLIDATCRQLFN</sequence>
<evidence type="ECO:0000256" key="7">
    <source>
        <dbReference type="ARBA" id="ARBA00022833"/>
    </source>
</evidence>
<dbReference type="GO" id="GO:0046872">
    <property type="term" value="F:metal ion binding"/>
    <property type="evidence" value="ECO:0007669"/>
    <property type="project" value="UniProtKB-KW"/>
</dbReference>
<evidence type="ECO:0000256" key="11">
    <source>
        <dbReference type="RuleBase" id="RU000544"/>
    </source>
</evidence>
<dbReference type="PANTHER" id="PTHR11441">
    <property type="entry name" value="THYMIDINE KINASE"/>
    <property type="match status" value="1"/>
</dbReference>
<keyword evidence="7" id="KW-0862">Zinc</keyword>
<dbReference type="Proteomes" id="UP000694388">
    <property type="component" value="Unplaced"/>
</dbReference>
<evidence type="ECO:0000256" key="9">
    <source>
        <dbReference type="ARBA" id="ARBA00046642"/>
    </source>
</evidence>
<dbReference type="SUPFAM" id="SSF52540">
    <property type="entry name" value="P-loop containing nucleoside triphosphate hydrolases"/>
    <property type="match status" value="1"/>
</dbReference>
<evidence type="ECO:0000256" key="10">
    <source>
        <dbReference type="ARBA" id="ARBA00048113"/>
    </source>
</evidence>
<organism evidence="13 14">
    <name type="scientific">Eptatretus burgeri</name>
    <name type="common">Inshore hagfish</name>
    <dbReference type="NCBI Taxonomy" id="7764"/>
    <lineage>
        <taxon>Eukaryota</taxon>
        <taxon>Metazoa</taxon>
        <taxon>Chordata</taxon>
        <taxon>Craniata</taxon>
        <taxon>Vertebrata</taxon>
        <taxon>Cyclostomata</taxon>
        <taxon>Myxini</taxon>
        <taxon>Myxiniformes</taxon>
        <taxon>Myxinidae</taxon>
        <taxon>Eptatretinae</taxon>
        <taxon>Eptatretus</taxon>
    </lineage>
</organism>
<dbReference type="SUPFAM" id="SSF57716">
    <property type="entry name" value="Glucocorticoid receptor-like (DNA-binding domain)"/>
    <property type="match status" value="1"/>
</dbReference>
<evidence type="ECO:0000256" key="5">
    <source>
        <dbReference type="ARBA" id="ARBA00022741"/>
    </source>
</evidence>
<evidence type="ECO:0000256" key="4">
    <source>
        <dbReference type="ARBA" id="ARBA00022723"/>
    </source>
</evidence>
<dbReference type="AlphaFoldDB" id="A0A8C4WUT2"/>
<dbReference type="InterPro" id="IPR027417">
    <property type="entry name" value="P-loop_NTPase"/>
</dbReference>
<keyword evidence="8 11" id="KW-0067">ATP-binding</keyword>
<dbReference type="GO" id="GO:0004797">
    <property type="term" value="F:thymidine kinase activity"/>
    <property type="evidence" value="ECO:0007669"/>
    <property type="project" value="UniProtKB-EC"/>
</dbReference>
<evidence type="ECO:0000256" key="3">
    <source>
        <dbReference type="ARBA" id="ARBA00022679"/>
    </source>
</evidence>
<evidence type="ECO:0000256" key="8">
    <source>
        <dbReference type="ARBA" id="ARBA00022840"/>
    </source>
</evidence>